<dbReference type="PANTHER" id="PTHR42839">
    <property type="entry name" value="ISOCHORISMATE SYNTHASE ENTC"/>
    <property type="match status" value="1"/>
</dbReference>
<feature type="domain" description="Chorismate-utilising enzyme C-terminal" evidence="6">
    <location>
        <begin position="100"/>
        <end position="340"/>
    </location>
</feature>
<dbReference type="Pfam" id="PF00425">
    <property type="entry name" value="Chorismate_bind"/>
    <property type="match status" value="1"/>
</dbReference>
<sequence>MHFKNIQERIQKLLDADLPFFVFRKGGSTTVQILQQKNLKLHKRQHDTLTCCCFSKFKNNDNQYFIYGEVYDEFTIDFHASIDEFKSDFFGETTLADRLNHMNLVKKGVAAIASGKLEKVVLSRKRDIQTTLSYPQIADRLFKAYPDNHTYFFHHPKVGTWCGSTPEVLLSYSGNILNTVSLAGTALFNAKKDHVWGEKERHEQQIVTDSIVSILKYHGTENVQTDGPKTIRSGDLIHLKTEISAAAKQDQISSILSDLHPTPAVCGLPKDVALDLILEHENYDRAFYTGYFGIISPKESDYYVNLRCMRLKENIATIYAGGGITLQSDPELEFLETENKMKAMMRVL</sequence>
<dbReference type="OrthoDB" id="9806579at2"/>
<evidence type="ECO:0000256" key="3">
    <source>
        <dbReference type="ARBA" id="ARBA00012824"/>
    </source>
</evidence>
<dbReference type="Proteomes" id="UP000193431">
    <property type="component" value="Chromosome"/>
</dbReference>
<dbReference type="SUPFAM" id="SSF56322">
    <property type="entry name" value="ADC synthase"/>
    <property type="match status" value="1"/>
</dbReference>
<dbReference type="RefSeq" id="WP_085766246.1">
    <property type="nucleotide sequence ID" value="NZ_CP019344.1"/>
</dbReference>
<evidence type="ECO:0000256" key="2">
    <source>
        <dbReference type="ARBA" id="ARBA00005297"/>
    </source>
</evidence>
<dbReference type="InterPro" id="IPR005801">
    <property type="entry name" value="ADC_synthase"/>
</dbReference>
<evidence type="ECO:0000256" key="5">
    <source>
        <dbReference type="ARBA" id="ARBA00041564"/>
    </source>
</evidence>
<dbReference type="InterPro" id="IPR015890">
    <property type="entry name" value="Chorismate_C"/>
</dbReference>
<organism evidence="7 8">
    <name type="scientific">Nonlabens spongiae</name>
    <dbReference type="NCBI Taxonomy" id="331648"/>
    <lineage>
        <taxon>Bacteria</taxon>
        <taxon>Pseudomonadati</taxon>
        <taxon>Bacteroidota</taxon>
        <taxon>Flavobacteriia</taxon>
        <taxon>Flavobacteriales</taxon>
        <taxon>Flavobacteriaceae</taxon>
        <taxon>Nonlabens</taxon>
    </lineage>
</organism>
<dbReference type="AlphaFoldDB" id="A0A1W6MIM5"/>
<name>A0A1W6MIM5_9FLAO</name>
<protein>
    <recommendedName>
        <fullName evidence="3">isochorismate synthase</fullName>
        <ecNumber evidence="3">5.4.4.2</ecNumber>
    </recommendedName>
    <alternativeName>
        <fullName evidence="5">Isochorismate mutase</fullName>
    </alternativeName>
</protein>
<dbReference type="STRING" id="331648.BST97_05275"/>
<dbReference type="NCBIfam" id="TIGR00543">
    <property type="entry name" value="isochor_syn"/>
    <property type="match status" value="1"/>
</dbReference>
<accession>A0A1W6MIM5</accession>
<evidence type="ECO:0000259" key="6">
    <source>
        <dbReference type="Pfam" id="PF00425"/>
    </source>
</evidence>
<proteinExistence type="inferred from homology"/>
<evidence type="ECO:0000313" key="7">
    <source>
        <dbReference type="EMBL" id="ARN77442.1"/>
    </source>
</evidence>
<dbReference type="EMBL" id="CP019344">
    <property type="protein sequence ID" value="ARN77442.1"/>
    <property type="molecule type" value="Genomic_DNA"/>
</dbReference>
<evidence type="ECO:0000256" key="4">
    <source>
        <dbReference type="ARBA" id="ARBA00023235"/>
    </source>
</evidence>
<evidence type="ECO:0000256" key="1">
    <source>
        <dbReference type="ARBA" id="ARBA00000799"/>
    </source>
</evidence>
<dbReference type="GO" id="GO:0008909">
    <property type="term" value="F:isochorismate synthase activity"/>
    <property type="evidence" value="ECO:0007669"/>
    <property type="project" value="UniProtKB-EC"/>
</dbReference>
<dbReference type="Gene3D" id="3.60.120.10">
    <property type="entry name" value="Anthranilate synthase"/>
    <property type="match status" value="1"/>
</dbReference>
<evidence type="ECO:0000313" key="8">
    <source>
        <dbReference type="Proteomes" id="UP000193431"/>
    </source>
</evidence>
<gene>
    <name evidence="7" type="ORF">BST97_05275</name>
</gene>
<keyword evidence="8" id="KW-1185">Reference proteome</keyword>
<keyword evidence="4" id="KW-0413">Isomerase</keyword>
<dbReference type="EC" id="5.4.4.2" evidence="3"/>
<comment type="catalytic activity">
    <reaction evidence="1">
        <text>chorismate = isochorismate</text>
        <dbReference type="Rhea" id="RHEA:18985"/>
        <dbReference type="ChEBI" id="CHEBI:29748"/>
        <dbReference type="ChEBI" id="CHEBI:29780"/>
        <dbReference type="EC" id="5.4.4.2"/>
    </reaction>
</comment>
<reference evidence="7 8" key="1">
    <citation type="submission" date="2016-11" db="EMBL/GenBank/DDBJ databases">
        <title>Trade-off between light-utilization and light-protection in marine flavobacteria.</title>
        <authorList>
            <person name="Kumagai Y."/>
        </authorList>
    </citation>
    <scope>NUCLEOTIDE SEQUENCE [LARGE SCALE GENOMIC DNA]</scope>
    <source>
        <strain evidence="7 8">JCM 13191</strain>
    </source>
</reference>
<dbReference type="PANTHER" id="PTHR42839:SF2">
    <property type="entry name" value="ISOCHORISMATE SYNTHASE ENTC"/>
    <property type="match status" value="1"/>
</dbReference>
<dbReference type="InterPro" id="IPR004561">
    <property type="entry name" value="IsoChor_synthase"/>
</dbReference>
<comment type="similarity">
    <text evidence="2">Belongs to the isochorismate synthase family.</text>
</comment>